<comment type="similarity">
    <text evidence="2">Belongs to the EamA transporter family.</text>
</comment>
<evidence type="ECO:0000256" key="6">
    <source>
        <dbReference type="SAM" id="Phobius"/>
    </source>
</evidence>
<organism evidence="8 9">
    <name type="scientific">Novosphingobium pituita</name>
    <dbReference type="NCBI Taxonomy" id="3056842"/>
    <lineage>
        <taxon>Bacteria</taxon>
        <taxon>Pseudomonadati</taxon>
        <taxon>Pseudomonadota</taxon>
        <taxon>Alphaproteobacteria</taxon>
        <taxon>Sphingomonadales</taxon>
        <taxon>Sphingomonadaceae</taxon>
        <taxon>Novosphingobium</taxon>
    </lineage>
</organism>
<feature type="transmembrane region" description="Helical" evidence="6">
    <location>
        <begin position="157"/>
        <end position="176"/>
    </location>
</feature>
<dbReference type="RefSeq" id="WP_317973586.1">
    <property type="nucleotide sequence ID" value="NZ_BTFW01000001.1"/>
</dbReference>
<evidence type="ECO:0000313" key="9">
    <source>
        <dbReference type="Proteomes" id="UP001187221"/>
    </source>
</evidence>
<dbReference type="InterPro" id="IPR050638">
    <property type="entry name" value="AA-Vitamin_Transporters"/>
</dbReference>
<keyword evidence="4 6" id="KW-1133">Transmembrane helix</keyword>
<proteinExistence type="inferred from homology"/>
<evidence type="ECO:0000256" key="2">
    <source>
        <dbReference type="ARBA" id="ARBA00007362"/>
    </source>
</evidence>
<gene>
    <name evidence="8" type="ORF">NUTIK01_05180</name>
</gene>
<evidence type="ECO:0000259" key="7">
    <source>
        <dbReference type="Pfam" id="PF00892"/>
    </source>
</evidence>
<evidence type="ECO:0000313" key="8">
    <source>
        <dbReference type="EMBL" id="GMM59741.1"/>
    </source>
</evidence>
<feature type="domain" description="EamA" evidence="7">
    <location>
        <begin position="12"/>
        <end position="143"/>
    </location>
</feature>
<dbReference type="Proteomes" id="UP001187221">
    <property type="component" value="Unassembled WGS sequence"/>
</dbReference>
<comment type="caution">
    <text evidence="8">The sequence shown here is derived from an EMBL/GenBank/DDBJ whole genome shotgun (WGS) entry which is preliminary data.</text>
</comment>
<evidence type="ECO:0000256" key="5">
    <source>
        <dbReference type="ARBA" id="ARBA00023136"/>
    </source>
</evidence>
<dbReference type="EMBL" id="BTFW01000001">
    <property type="protein sequence ID" value="GMM59741.1"/>
    <property type="molecule type" value="Genomic_DNA"/>
</dbReference>
<feature type="domain" description="EamA" evidence="7">
    <location>
        <begin position="157"/>
        <end position="292"/>
    </location>
</feature>
<dbReference type="PANTHER" id="PTHR32322:SF2">
    <property type="entry name" value="EAMA DOMAIN-CONTAINING PROTEIN"/>
    <property type="match status" value="1"/>
</dbReference>
<dbReference type="PANTHER" id="PTHR32322">
    <property type="entry name" value="INNER MEMBRANE TRANSPORTER"/>
    <property type="match status" value="1"/>
</dbReference>
<dbReference type="Pfam" id="PF00892">
    <property type="entry name" value="EamA"/>
    <property type="match status" value="2"/>
</dbReference>
<evidence type="ECO:0000256" key="3">
    <source>
        <dbReference type="ARBA" id="ARBA00022692"/>
    </source>
</evidence>
<evidence type="ECO:0000256" key="1">
    <source>
        <dbReference type="ARBA" id="ARBA00004141"/>
    </source>
</evidence>
<comment type="subcellular location">
    <subcellularLocation>
        <location evidence="1">Membrane</location>
        <topology evidence="1">Multi-pass membrane protein</topology>
    </subcellularLocation>
</comment>
<reference evidence="8 9" key="1">
    <citation type="submission" date="2023-06" db="EMBL/GenBank/DDBJ databases">
        <title>Draft genome sequence of Novosphingobium sp. strain IK01.</title>
        <authorList>
            <person name="Hatamoto M."/>
            <person name="Ikarashi T."/>
            <person name="Yamaguchi T."/>
        </authorList>
    </citation>
    <scope>NUCLEOTIDE SEQUENCE [LARGE SCALE GENOMIC DNA]</scope>
    <source>
        <strain evidence="8 9">IK01</strain>
    </source>
</reference>
<keyword evidence="3 6" id="KW-0812">Transmembrane</keyword>
<feature type="transmembrane region" description="Helical" evidence="6">
    <location>
        <begin position="188"/>
        <end position="207"/>
    </location>
</feature>
<evidence type="ECO:0000256" key="4">
    <source>
        <dbReference type="ARBA" id="ARBA00022989"/>
    </source>
</evidence>
<accession>A0ABQ6P6K0</accession>
<feature type="transmembrane region" description="Helical" evidence="6">
    <location>
        <begin position="127"/>
        <end position="145"/>
    </location>
</feature>
<dbReference type="SUPFAM" id="SSF103481">
    <property type="entry name" value="Multidrug resistance efflux transporter EmrE"/>
    <property type="match status" value="2"/>
</dbReference>
<keyword evidence="5 6" id="KW-0472">Membrane</keyword>
<dbReference type="InterPro" id="IPR000620">
    <property type="entry name" value="EamA_dom"/>
</dbReference>
<name>A0ABQ6P6K0_9SPHN</name>
<sequence length="315" mass="32916">MIERKPIDATAVAIMVVLCAIWGAQQVPIKLVAAAMSPILQMGLRSGLAALATLCVIFWRGDAHAINRHTVLPGLAIGALFGTEFVMAGEALRFTSASHVTIYLYTAPIGAALGLGLLRRDERLQPAQWLGIALAFGGVVLAFSGGGDGAHYPQMRLGDALALAGACGWACTSMVLRNSAMANAPASVALFFQLSGAFVLCTMLAPVLGETRVTVTTPLIASLAFQVIVVAFASYLCWYSLLRRYSASRLGVLTFMTPMFGVASGVVLLGDRLDAAFIGGALLILAGILIVSSAGLLPALAARLFRRLRPAALNS</sequence>
<feature type="transmembrane region" description="Helical" evidence="6">
    <location>
        <begin position="71"/>
        <end position="88"/>
    </location>
</feature>
<feature type="transmembrane region" description="Helical" evidence="6">
    <location>
        <begin position="275"/>
        <end position="300"/>
    </location>
</feature>
<feature type="transmembrane region" description="Helical" evidence="6">
    <location>
        <begin position="100"/>
        <end position="118"/>
    </location>
</feature>
<keyword evidence="9" id="KW-1185">Reference proteome</keyword>
<feature type="transmembrane region" description="Helical" evidence="6">
    <location>
        <begin position="250"/>
        <end position="269"/>
    </location>
</feature>
<dbReference type="InterPro" id="IPR037185">
    <property type="entry name" value="EmrE-like"/>
</dbReference>
<protein>
    <submittedName>
        <fullName evidence="8">DMT family transporter</fullName>
    </submittedName>
</protein>
<feature type="transmembrane region" description="Helical" evidence="6">
    <location>
        <begin position="42"/>
        <end position="59"/>
    </location>
</feature>
<feature type="transmembrane region" description="Helical" evidence="6">
    <location>
        <begin position="219"/>
        <end position="238"/>
    </location>
</feature>